<feature type="transmembrane region" description="Helical" evidence="10">
    <location>
        <begin position="6"/>
        <end position="28"/>
    </location>
</feature>
<evidence type="ECO:0000256" key="6">
    <source>
        <dbReference type="ARBA" id="ARBA00022692"/>
    </source>
</evidence>
<evidence type="ECO:0000256" key="4">
    <source>
        <dbReference type="ARBA" id="ARBA00022475"/>
    </source>
</evidence>
<comment type="function">
    <text evidence="1 10">Controls the rotational direction of flagella during chemotaxis.</text>
</comment>
<sequence length="142" mass="15715">MKGNKVIQTMVIMLAIIALAGTVALVMVMKMAGGEKQGEPSADELAESSIDIPEMTTNLADGRYIKISFKIQTDSDKGKEEAEKRDFQIKDVIIERLSEMKAADFKGKEGMAALKERLKQDINALMQEGKVENVYITSFILQ</sequence>
<organism evidence="11 12">
    <name type="scientific">Geobacillus thermodenitrificans</name>
    <dbReference type="NCBI Taxonomy" id="33940"/>
    <lineage>
        <taxon>Bacteria</taxon>
        <taxon>Bacillati</taxon>
        <taxon>Bacillota</taxon>
        <taxon>Bacilli</taxon>
        <taxon>Bacillales</taxon>
        <taxon>Anoxybacillaceae</taxon>
        <taxon>Geobacillus</taxon>
    </lineage>
</organism>
<evidence type="ECO:0000313" key="12">
    <source>
        <dbReference type="Proteomes" id="UP001297580"/>
    </source>
</evidence>
<dbReference type="EMBL" id="CP133461">
    <property type="protein sequence ID" value="WMV77414.1"/>
    <property type="molecule type" value="Genomic_DNA"/>
</dbReference>
<dbReference type="NCBIfam" id="NF005826">
    <property type="entry name" value="PRK07718.1"/>
    <property type="match status" value="1"/>
</dbReference>
<keyword evidence="11" id="KW-0282">Flagellum</keyword>
<keyword evidence="7 10" id="KW-0283">Flagellar rotation</keyword>
<evidence type="ECO:0000256" key="10">
    <source>
        <dbReference type="RuleBase" id="RU364125"/>
    </source>
</evidence>
<dbReference type="RefSeq" id="WP_029760469.1">
    <property type="nucleotide sequence ID" value="NZ_CP017690.1"/>
</dbReference>
<keyword evidence="12" id="KW-1185">Reference proteome</keyword>
<keyword evidence="6 10" id="KW-0812">Transmembrane</keyword>
<evidence type="ECO:0000256" key="5">
    <source>
        <dbReference type="ARBA" id="ARBA00022500"/>
    </source>
</evidence>
<keyword evidence="11" id="KW-0966">Cell projection</keyword>
<keyword evidence="11" id="KW-0969">Cilium</keyword>
<keyword evidence="5 10" id="KW-0145">Chemotaxis</keyword>
<gene>
    <name evidence="11" type="primary">fliL</name>
    <name evidence="11" type="ORF">HSX42_06545</name>
</gene>
<reference evidence="11 12" key="1">
    <citation type="submission" date="2023-08" db="EMBL/GenBank/DDBJ databases">
        <title>Complete genome sequence of Geobacillus thermodenitrificans K1041, a genetically tractable strain representative of the genus Geobacillus.</title>
        <authorList>
            <person name="Kani S."/>
            <person name="Suzuki H."/>
        </authorList>
    </citation>
    <scope>NUCLEOTIDE SEQUENCE [LARGE SCALE GENOMIC DNA]</scope>
    <source>
        <strain evidence="11 12">K1041</strain>
    </source>
</reference>
<dbReference type="Proteomes" id="UP001297580">
    <property type="component" value="Chromosome"/>
</dbReference>
<dbReference type="GeneID" id="87621325"/>
<protein>
    <recommendedName>
        <fullName evidence="10">Flagellar protein FliL</fullName>
    </recommendedName>
</protein>
<keyword evidence="4 10" id="KW-1003">Cell membrane</keyword>
<keyword evidence="8 10" id="KW-1133">Transmembrane helix</keyword>
<evidence type="ECO:0000256" key="9">
    <source>
        <dbReference type="ARBA" id="ARBA00023136"/>
    </source>
</evidence>
<dbReference type="Pfam" id="PF03748">
    <property type="entry name" value="FliL"/>
    <property type="match status" value="1"/>
</dbReference>
<proteinExistence type="inferred from homology"/>
<evidence type="ECO:0000313" key="11">
    <source>
        <dbReference type="EMBL" id="WMV77414.1"/>
    </source>
</evidence>
<name>A0ABY9QJ58_GEOTD</name>
<dbReference type="PANTHER" id="PTHR35091">
    <property type="entry name" value="FLAGELLAR PROTEIN FLIL"/>
    <property type="match status" value="1"/>
</dbReference>
<evidence type="ECO:0000256" key="1">
    <source>
        <dbReference type="ARBA" id="ARBA00002254"/>
    </source>
</evidence>
<evidence type="ECO:0000256" key="3">
    <source>
        <dbReference type="ARBA" id="ARBA00008281"/>
    </source>
</evidence>
<evidence type="ECO:0000256" key="7">
    <source>
        <dbReference type="ARBA" id="ARBA00022779"/>
    </source>
</evidence>
<dbReference type="PANTHER" id="PTHR35091:SF2">
    <property type="entry name" value="FLAGELLAR PROTEIN FLIL"/>
    <property type="match status" value="1"/>
</dbReference>
<evidence type="ECO:0000256" key="8">
    <source>
        <dbReference type="ARBA" id="ARBA00022989"/>
    </source>
</evidence>
<keyword evidence="9 10" id="KW-0472">Membrane</keyword>
<evidence type="ECO:0000256" key="2">
    <source>
        <dbReference type="ARBA" id="ARBA00004162"/>
    </source>
</evidence>
<comment type="similarity">
    <text evidence="3 10">Belongs to the FliL family.</text>
</comment>
<accession>A0ABY9QJ58</accession>
<dbReference type="InterPro" id="IPR005503">
    <property type="entry name" value="FliL"/>
</dbReference>
<comment type="subcellular location">
    <subcellularLocation>
        <location evidence="2">Cell membrane</location>
        <topology evidence="2">Single-pass membrane protein</topology>
    </subcellularLocation>
</comment>